<evidence type="ECO:0000313" key="2">
    <source>
        <dbReference type="Proteomes" id="UP001241848"/>
    </source>
</evidence>
<proteinExistence type="predicted"/>
<dbReference type="Proteomes" id="UP001241848">
    <property type="component" value="Unassembled WGS sequence"/>
</dbReference>
<accession>A0ABT9FWS3</accession>
<reference evidence="1 2" key="1">
    <citation type="submission" date="2022-10" db="EMBL/GenBank/DDBJ databases">
        <title>Paenibacillus description and whole genome data of maize root bacterial community.</title>
        <authorList>
            <person name="Marton D."/>
            <person name="Farkas M."/>
            <person name="Cserhati M."/>
        </authorList>
    </citation>
    <scope>NUCLEOTIDE SEQUENCE [LARGE SCALE GENOMIC DNA]</scope>
    <source>
        <strain evidence="1 2">P96</strain>
    </source>
</reference>
<name>A0ABT9FWS3_9BACL</name>
<dbReference type="RefSeq" id="WP_305756694.1">
    <property type="nucleotide sequence ID" value="NZ_JAPCKK010000031.1"/>
</dbReference>
<keyword evidence="2" id="KW-1185">Reference proteome</keyword>
<sequence>MSMVRKLHPHIAKDLRKFLSENNISTKKLVIDLDAETIEDFDDYSVDDILSVAGILKPGEAQELLDHIQESREGWGK</sequence>
<protein>
    <submittedName>
        <fullName evidence="1">Uncharacterized protein</fullName>
    </submittedName>
</protein>
<comment type="caution">
    <text evidence="1">The sequence shown here is derived from an EMBL/GenBank/DDBJ whole genome shotgun (WGS) entry which is preliminary data.</text>
</comment>
<dbReference type="EMBL" id="JAPCKK010000031">
    <property type="protein sequence ID" value="MDP4099084.1"/>
    <property type="molecule type" value="Genomic_DNA"/>
</dbReference>
<organism evidence="1 2">
    <name type="scientific">Paenibacillus zeirhizosphaerae</name>
    <dbReference type="NCBI Taxonomy" id="2987519"/>
    <lineage>
        <taxon>Bacteria</taxon>
        <taxon>Bacillati</taxon>
        <taxon>Bacillota</taxon>
        <taxon>Bacilli</taxon>
        <taxon>Bacillales</taxon>
        <taxon>Paenibacillaceae</taxon>
        <taxon>Paenibacillus</taxon>
    </lineage>
</organism>
<evidence type="ECO:0000313" key="1">
    <source>
        <dbReference type="EMBL" id="MDP4099084.1"/>
    </source>
</evidence>
<gene>
    <name evidence="1" type="ORF">OIN60_20365</name>
</gene>